<dbReference type="PANTHER" id="PTHR22298">
    <property type="entry name" value="ENDO-1,4-BETA-GLUCANASE"/>
    <property type="match status" value="1"/>
</dbReference>
<evidence type="ECO:0000256" key="5">
    <source>
        <dbReference type="ARBA" id="ARBA00023326"/>
    </source>
</evidence>
<dbReference type="Gene3D" id="2.60.40.10">
    <property type="entry name" value="Immunoglobulins"/>
    <property type="match status" value="1"/>
</dbReference>
<dbReference type="Pfam" id="PF02018">
    <property type="entry name" value="CBM_4_9"/>
    <property type="match status" value="1"/>
</dbReference>
<reference evidence="11 12" key="1">
    <citation type="submission" date="2015-10" db="EMBL/GenBank/DDBJ databases">
        <title>Draft genome sequence of Streptomyces griseorubiginosus DSM 40469, type strain for the species Streptomyces griseorubiginosus.</title>
        <authorList>
            <person name="Ruckert C."/>
            <person name="Winkler A."/>
            <person name="Kalinowski J."/>
            <person name="Kampfer P."/>
            <person name="Glaeser S."/>
        </authorList>
    </citation>
    <scope>NUCLEOTIDE SEQUENCE [LARGE SCALE GENOMIC DNA]</scope>
    <source>
        <strain evidence="11 12">DSM 40469</strain>
    </source>
</reference>
<feature type="domain" description="Cellulase Ig-like" evidence="10">
    <location>
        <begin position="181"/>
        <end position="265"/>
    </location>
</feature>
<evidence type="ECO:0000259" key="9">
    <source>
        <dbReference type="Pfam" id="PF02018"/>
    </source>
</evidence>
<dbReference type="CDD" id="cd02850">
    <property type="entry name" value="E_set_Cellulase_N"/>
    <property type="match status" value="1"/>
</dbReference>
<comment type="similarity">
    <text evidence="1 6 7">Belongs to the glycosyl hydrolase 9 (cellulase E) family.</text>
</comment>
<dbReference type="SUPFAM" id="SSF49785">
    <property type="entry name" value="Galactose-binding domain-like"/>
    <property type="match status" value="1"/>
</dbReference>
<dbReference type="InterPro" id="IPR014756">
    <property type="entry name" value="Ig_E-set"/>
</dbReference>
<dbReference type="InterPro" id="IPR008979">
    <property type="entry name" value="Galactose-bd-like_sf"/>
</dbReference>
<keyword evidence="2 6" id="KW-0378">Hydrolase</keyword>
<name>A0A101S1B7_9ACTN</name>
<keyword evidence="4 6" id="KW-0326">Glycosidase</keyword>
<evidence type="ECO:0000256" key="2">
    <source>
        <dbReference type="ARBA" id="ARBA00022801"/>
    </source>
</evidence>
<dbReference type="InterPro" id="IPR008928">
    <property type="entry name" value="6-hairpin_glycosidase_sf"/>
</dbReference>
<proteinExistence type="inferred from homology"/>
<evidence type="ECO:0000259" key="8">
    <source>
        <dbReference type="Pfam" id="PF00759"/>
    </source>
</evidence>
<gene>
    <name evidence="11" type="ORF">AQJ54_21990</name>
</gene>
<dbReference type="Gene3D" id="1.50.10.10">
    <property type="match status" value="1"/>
</dbReference>
<keyword evidence="3 6" id="KW-0119">Carbohydrate metabolism</keyword>
<keyword evidence="12" id="KW-1185">Reference proteome</keyword>
<dbReference type="PROSITE" id="PS00698">
    <property type="entry name" value="GH9_3"/>
    <property type="match status" value="1"/>
</dbReference>
<evidence type="ECO:0000256" key="6">
    <source>
        <dbReference type="PROSITE-ProRule" id="PRU10060"/>
    </source>
</evidence>
<dbReference type="GO" id="GO:0008810">
    <property type="term" value="F:cellulase activity"/>
    <property type="evidence" value="ECO:0007669"/>
    <property type="project" value="UniProtKB-EC"/>
</dbReference>
<accession>A0A101S1B7</accession>
<evidence type="ECO:0000256" key="1">
    <source>
        <dbReference type="ARBA" id="ARBA00007072"/>
    </source>
</evidence>
<dbReference type="Pfam" id="PF02927">
    <property type="entry name" value="CelD_N"/>
    <property type="match status" value="1"/>
</dbReference>
<evidence type="ECO:0000256" key="4">
    <source>
        <dbReference type="ARBA" id="ARBA00023295"/>
    </source>
</evidence>
<evidence type="ECO:0000256" key="3">
    <source>
        <dbReference type="ARBA" id="ARBA00023277"/>
    </source>
</evidence>
<dbReference type="InterPro" id="IPR006311">
    <property type="entry name" value="TAT_signal"/>
</dbReference>
<dbReference type="EMBL" id="LMWV01000017">
    <property type="protein sequence ID" value="KUN65485.1"/>
    <property type="molecule type" value="Genomic_DNA"/>
</dbReference>
<dbReference type="SUPFAM" id="SSF48208">
    <property type="entry name" value="Six-hairpin glycosidases"/>
    <property type="match status" value="1"/>
</dbReference>
<keyword evidence="7" id="KW-0136">Cellulose degradation</keyword>
<feature type="chain" id="PRO_5006989120" description="Endoglucanase" evidence="7">
    <location>
        <begin position="30"/>
        <end position="747"/>
    </location>
</feature>
<dbReference type="InterPro" id="IPR013783">
    <property type="entry name" value="Ig-like_fold"/>
</dbReference>
<dbReference type="PROSITE" id="PS51318">
    <property type="entry name" value="TAT"/>
    <property type="match status" value="1"/>
</dbReference>
<dbReference type="Pfam" id="PF00759">
    <property type="entry name" value="Glyco_hydro_9"/>
    <property type="match status" value="1"/>
</dbReference>
<keyword evidence="7" id="KW-0732">Signal</keyword>
<dbReference type="EC" id="3.2.1.4" evidence="7"/>
<evidence type="ECO:0000313" key="12">
    <source>
        <dbReference type="Proteomes" id="UP000054375"/>
    </source>
</evidence>
<evidence type="ECO:0000256" key="7">
    <source>
        <dbReference type="RuleBase" id="RU361166"/>
    </source>
</evidence>
<evidence type="ECO:0000313" key="11">
    <source>
        <dbReference type="EMBL" id="KUN65485.1"/>
    </source>
</evidence>
<comment type="caution">
    <text evidence="11">The sequence shown here is derived from an EMBL/GenBank/DDBJ whole genome shotgun (WGS) entry which is preliminary data.</text>
</comment>
<dbReference type="GO" id="GO:0030245">
    <property type="term" value="P:cellulose catabolic process"/>
    <property type="evidence" value="ECO:0007669"/>
    <property type="project" value="UniProtKB-KW"/>
</dbReference>
<feature type="active site" evidence="6">
    <location>
        <position position="727"/>
    </location>
</feature>
<dbReference type="InterPro" id="IPR001701">
    <property type="entry name" value="Glyco_hydro_9"/>
</dbReference>
<sequence length="747" mass="79981">MKRRRTALLALAALAGTALVGLPASGAAAEEVEQLKNGTFDSTTAPWWTTSNVTAEVSDGQLCADVPGGTANRWDAAVGQNDVTLVKGESYKFSFTAKGSPEGHVVRAIVGLQVAPYDTWFEVSPQLSVSGNSYSYTFTSPVDTAQGQVGFQLGGGTDPFRFCMDDASLLGGVPPEVYVPDTGPRVRVNQVAYLPAGPKNATLVTDAMTKLPWQLKNASGAVVAHGSTVPRGVDASSGQNVHSIDFSAYRRKGTGFTLVADGETSRPFDIGAAAYEQLRLDAAKYYYTQRSGIAIRDDLRPGYGRAAGHVNAAPSQGDKNVPCQPGVCDYTLDVTGGWYDAGDHGKYVVNGGISTWELLSTYERELLARTGEPGKLGDGSLAIPESGNKIPDILDEARWELEFLLKMQVPDGKPLAGMAHHKIHDEQWTGLPLLPSDDPQKRELHPPSTAATLNLAAAAAQAARLYKPYDKAFAARALTAARKAWAAALAHPDLYASESDGTGGGTYADNNVTDEFYWAAAELYLTTGEKTFQDHVLASPVHTADIFVPVGYDWARTAAAARLDLATVPSKLPGRDKVRQSVVKGADGYLATLKAHPYGLPYAPEGNLYDWGSNHQILHNGIVIATAYDITGASKYRDGALQGIDYIFGRNALNMSYVTGYGEVNSHNQHARWYAHQLDPNMPNPPKGTLAGGPNSGIQDPYAQSKLQGCVGQFCYIDDIQSWSTNEHTINWNSALTRMASFVADQG</sequence>
<feature type="domain" description="CBM-cenC" evidence="9">
    <location>
        <begin position="33"/>
        <end position="154"/>
    </location>
</feature>
<dbReference type="Gene3D" id="2.60.120.260">
    <property type="entry name" value="Galactose-binding domain-like"/>
    <property type="match status" value="1"/>
</dbReference>
<keyword evidence="5 6" id="KW-0624">Polysaccharide degradation</keyword>
<comment type="catalytic activity">
    <reaction evidence="7">
        <text>Endohydrolysis of (1-&gt;4)-beta-D-glucosidic linkages in cellulose, lichenin and cereal beta-D-glucans.</text>
        <dbReference type="EC" id="3.2.1.4"/>
    </reaction>
</comment>
<dbReference type="AlphaFoldDB" id="A0A101S1B7"/>
<organism evidence="11 12">
    <name type="scientific">Streptomyces griseorubiginosus</name>
    <dbReference type="NCBI Taxonomy" id="67304"/>
    <lineage>
        <taxon>Bacteria</taxon>
        <taxon>Bacillati</taxon>
        <taxon>Actinomycetota</taxon>
        <taxon>Actinomycetes</taxon>
        <taxon>Kitasatosporales</taxon>
        <taxon>Streptomycetaceae</taxon>
        <taxon>Streptomyces</taxon>
    </lineage>
</organism>
<dbReference type="SUPFAM" id="SSF81296">
    <property type="entry name" value="E set domains"/>
    <property type="match status" value="1"/>
</dbReference>
<dbReference type="InterPro" id="IPR004197">
    <property type="entry name" value="Cellulase_Ig-like"/>
</dbReference>
<feature type="active site" evidence="6">
    <location>
        <position position="718"/>
    </location>
</feature>
<dbReference type="InterPro" id="IPR003305">
    <property type="entry name" value="CenC_carb-bd"/>
</dbReference>
<dbReference type="RefSeq" id="WP_062239963.1">
    <property type="nucleotide sequence ID" value="NZ_JBPJFL010000001.1"/>
</dbReference>
<dbReference type="Proteomes" id="UP000054375">
    <property type="component" value="Unassembled WGS sequence"/>
</dbReference>
<feature type="signal peptide" evidence="7">
    <location>
        <begin position="1"/>
        <end position="29"/>
    </location>
</feature>
<evidence type="ECO:0000259" key="10">
    <source>
        <dbReference type="Pfam" id="PF02927"/>
    </source>
</evidence>
<dbReference type="InterPro" id="IPR012341">
    <property type="entry name" value="6hp_glycosidase-like_sf"/>
</dbReference>
<feature type="domain" description="Glycoside hydrolase family 9" evidence="8">
    <location>
        <begin position="275"/>
        <end position="738"/>
    </location>
</feature>
<dbReference type="InterPro" id="IPR033126">
    <property type="entry name" value="Glyco_hydro_9_Asp/Glu_AS"/>
</dbReference>
<protein>
    <recommendedName>
        <fullName evidence="7">Endoglucanase</fullName>
        <ecNumber evidence="7">3.2.1.4</ecNumber>
    </recommendedName>
</protein>